<keyword evidence="4" id="KW-0597">Phosphoprotein</keyword>
<gene>
    <name evidence="6" type="ordered locus">CV_2802</name>
</gene>
<dbReference type="FunFam" id="3.40.50.12780:FF:000012">
    <property type="entry name" value="Non-ribosomal peptide synthetase"/>
    <property type="match status" value="2"/>
</dbReference>
<comment type="similarity">
    <text evidence="2">Belongs to the ATP-dependent AMP-binding enzyme family.</text>
</comment>
<evidence type="ECO:0000256" key="2">
    <source>
        <dbReference type="ARBA" id="ARBA00006432"/>
    </source>
</evidence>
<dbReference type="SUPFAM" id="SSF47336">
    <property type="entry name" value="ACP-like"/>
    <property type="match status" value="3"/>
</dbReference>
<dbReference type="InterPro" id="IPR020806">
    <property type="entry name" value="PKS_PP-bd"/>
</dbReference>
<evidence type="ECO:0000256" key="3">
    <source>
        <dbReference type="ARBA" id="ARBA00022450"/>
    </source>
</evidence>
<dbReference type="GO" id="GO:0072330">
    <property type="term" value="P:monocarboxylic acid biosynthetic process"/>
    <property type="evidence" value="ECO:0007669"/>
    <property type="project" value="UniProtKB-ARBA"/>
</dbReference>
<dbReference type="InterPro" id="IPR010071">
    <property type="entry name" value="AA_adenyl_dom"/>
</dbReference>
<dbReference type="InterPro" id="IPR001242">
    <property type="entry name" value="Condensation_dom"/>
</dbReference>
<dbReference type="Gene3D" id="3.30.300.30">
    <property type="match status" value="3"/>
</dbReference>
<dbReference type="Pfam" id="PF00550">
    <property type="entry name" value="PP-binding"/>
    <property type="match status" value="3"/>
</dbReference>
<dbReference type="FunFam" id="1.10.1200.10:FF:000016">
    <property type="entry name" value="Non-ribosomal peptide synthase"/>
    <property type="match status" value="1"/>
</dbReference>
<dbReference type="eggNOG" id="COG1020">
    <property type="taxonomic scope" value="Bacteria"/>
</dbReference>
<dbReference type="Pfam" id="PF00975">
    <property type="entry name" value="Thioesterase"/>
    <property type="match status" value="1"/>
</dbReference>
<dbReference type="eggNOG" id="COG3319">
    <property type="taxonomic scope" value="Bacteria"/>
</dbReference>
<feature type="domain" description="Carrier" evidence="5">
    <location>
        <begin position="2133"/>
        <end position="2207"/>
    </location>
</feature>
<dbReference type="SUPFAM" id="SSF56801">
    <property type="entry name" value="Acetyl-CoA synthetase-like"/>
    <property type="match status" value="3"/>
</dbReference>
<dbReference type="CDD" id="cd17643">
    <property type="entry name" value="A_NRPS_Cytc1-like"/>
    <property type="match status" value="1"/>
</dbReference>
<dbReference type="NCBIfam" id="TIGR01733">
    <property type="entry name" value="AA-adenyl-dom"/>
    <property type="match status" value="3"/>
</dbReference>
<dbReference type="FunFam" id="3.40.50.980:FF:000001">
    <property type="entry name" value="Non-ribosomal peptide synthetase"/>
    <property type="match status" value="2"/>
</dbReference>
<organism evidence="6 7">
    <name type="scientific">Chromobacterium violaceum (strain ATCC 12472 / DSM 30191 / JCM 1249 / CCUG 213 / NBRC 12614 / NCIMB 9131 / NCTC 9757 / MK)</name>
    <dbReference type="NCBI Taxonomy" id="243365"/>
    <lineage>
        <taxon>Bacteria</taxon>
        <taxon>Pseudomonadati</taxon>
        <taxon>Pseudomonadota</taxon>
        <taxon>Betaproteobacteria</taxon>
        <taxon>Neisseriales</taxon>
        <taxon>Chromobacteriaceae</taxon>
        <taxon>Chromobacterium</taxon>
    </lineage>
</organism>
<dbReference type="InterPro" id="IPR036736">
    <property type="entry name" value="ACP-like_sf"/>
</dbReference>
<evidence type="ECO:0000313" key="7">
    <source>
        <dbReference type="Proteomes" id="UP000001424"/>
    </source>
</evidence>
<dbReference type="SUPFAM" id="SSF52777">
    <property type="entry name" value="CoA-dependent acyltransferases"/>
    <property type="match status" value="6"/>
</dbReference>
<comment type="cofactor">
    <cofactor evidence="1">
        <name>pantetheine 4'-phosphate</name>
        <dbReference type="ChEBI" id="CHEBI:47942"/>
    </cofactor>
</comment>
<dbReference type="CDD" id="cd19544">
    <property type="entry name" value="E-C_NRPS"/>
    <property type="match status" value="3"/>
</dbReference>
<dbReference type="Gene3D" id="3.30.559.30">
    <property type="entry name" value="Nonribosomal peptide synthetase, condensation domain"/>
    <property type="match status" value="3"/>
</dbReference>
<dbReference type="STRING" id="243365.CV_2802"/>
<dbReference type="FunFam" id="3.40.50.980:FF:000002">
    <property type="entry name" value="Enterobactin synthetase component F"/>
    <property type="match status" value="1"/>
</dbReference>
<dbReference type="PROSITE" id="PS50075">
    <property type="entry name" value="CARRIER"/>
    <property type="match status" value="3"/>
</dbReference>
<dbReference type="GO" id="GO:0043041">
    <property type="term" value="P:amino acid activation for nonribosomal peptide biosynthetic process"/>
    <property type="evidence" value="ECO:0007669"/>
    <property type="project" value="TreeGrafter"/>
</dbReference>
<dbReference type="Gene3D" id="1.10.1200.10">
    <property type="entry name" value="ACP-like"/>
    <property type="match status" value="3"/>
</dbReference>
<dbReference type="InterPro" id="IPR042099">
    <property type="entry name" value="ANL_N_sf"/>
</dbReference>
<sequence length="3554" mass="381584">MNLSYLTLELSRRNIELSLTEDADNLHIRGEKQSLSPELLQHLKQAKPELIAGLKSGAYLEQVKQMDALAGSARRFGLAFSLDQWMSICSSVAGGVANIQDIYPLAPLQEGILFHHLLGGEGDAYLLYDLLAFDSGERLNGFLASLQQVVDRHDILRTGVLWQDLPEPVQVVWRRAPVQVETVALDPADGPLPQQLEARYHPRRHRIDVRQAPLLRGFVAAEEGTGRQYLQLLFHHLAIDHTTLGFLLDEIRLLQQGQGAELPPPLPFRQFVAQARLGVSAAEHEAYFRAQLGEVDEPTLPFGLQGYLGDGGDIEEARLNLSTELAGQLRQQARRLGVSVACLAHLAWGQVLARASGRTQVVFGTVLFGRLQGGAGADRALGLFINTLPLKLEIGAATAREAVKQTQQALTSLLRHEHASLALAQRCSGVAAPQPLFSALLNFRHSVDVDGNQTVWEGIQSLAGEERTNYPLTLSVDDLGVGLALTAQTLASVGAVRVCAMMETALAALAAALASDSGEAVRSLDVLPAAERLQLLDTFNDAASSYPAEARIHQLFEAQAAARPEAVALVCGEQTLSYGELNRRANQLAHRLIAEGVGPDDLVGICVERNVEMIVGLLGVLKAGGAYVPLDPGYPPDRLSYMLADSSPKAMLTQTSLLPSLHDWIGAQVVLDDVEEVDRLSRLPDHNPDAARRGLTSSHLAYIIYTSGSTGAPKGVMVEHRQVVRLFGATDHWFHFGEQDVWSLFHSFAFDFSVWEIWGALAHGGKLLIVPKDIARSPDQFYQLLCEQKVTVLNQTPSAFRQLIGAQARSSQAHHLRYVVFGGEALETSMLAPWYARHIDHGPLLINMYGITETTVHVTYRPLSAEDVNRRGASPIGVKIPDLSVYILDANRQLAPLGVAGELYIGGAGVARGYLNRPELTAERFIADPYSADPQARLYKTGDLGRWLPDGSIEYLGRNDFQVKIRGFRIELGEIEAKLAACAGVKEAVVLAREDAPGDKRLVAYLTAQPGATLEAAALRAALSQELAEYMVPSGFVVLEAFPLTPNGKLDRKALPAPDGSQLSSRAYAAPEGEAETTLAAIWRELLGVEPVGRHDNFFELGGHSLLAVTLVERMRQAGLHSDIRQLFGAADLAALVASLSGDAALVAAPANGIPAEGCEAITPEMVTLTALSQAQIDAIAAQVPGGMANIQDIYPLAPLQEGILFHHLLGGEGDAYLLYDLLAFDSGERLNDFLASLQQAVDRHDILRTGVLWQDLPEPVQVVWRRAPVQVETVALDPADGPLAQQLEARYHPRRHRIDVRQAPLLRGFAAAEAGTGRQYLQLLYHHLAIDHTTLERLLDEVRQLQQGQGASLPPSLPFRQFVAQARLGVGAAEHEAYFRAQLGEVDEPTLPFGLQGYLGNGGDIEEARLNLSTELAGQLRQQARRLGVSVACLAHLAWGQVLARASGRTQVVFGTVLFGRLQGGAGADRALGLFINTLPLKLEIGAATAREAVKQTQQALTSLLRHEHASLALAQRCSGVAAPQPLFSALLNYRHSAEENRDAPIWEGIETLAGEERTNYPLILSVDDLGAGLALTAQTLASVGAARVCAMMETALASLAAALASDSGEAVRRLDVLPAAERRQLLETFNDTAADYPRGELIHRLFEAQAAARPEAVALVCGEQTLSYGELNRRANQLAHRLIGLGVEPGDRVALDLPRGADLLIAIVGVLKSGAAYLPLDEGLTAERRQWLQADSGAKLSVDAAWLATPGTWPEENPAVAGDAESVAYLMYTSGSTGEPKGVLAPHRGITRLVCGNRYAAFQADDRIAWAANPAFDASTLEIWGALAHGASLVAIDKDTLLSAEALGARLQRDRITILWLTAGLFQRHARGLGAALSGLRYLMVGGDVVDPRVAAQVRRDNPPAHLLNCYGPTETTTFATTHEIGAEAETAASLPIGKPIGNTRIYILDGDGQLAPLGVAGELYIGGAGVARGYLNRPELTAERFIADPYSADPQARLYKTGDLGRWLPDGSIEYLGRNDFQVKIRGFRIELGEIEAKLAACAGVKEAVVLAREDAPGDKRLVAYLTAQPGATLEAAALRAALSQELAEYMVPSGFVVLEAFPLTPNGKLDRKALPAPDGSQLSSRAYAAPEGEAETALAAIWRELLGVERVGRHDNFFELGGHSLLAVTLVERMRQAGLHSDIRQLFGAADLAALAASLSGDSALVAAPANGIPAAGCEAITPEMVTLTALSQAQIDAIAAQVPGGMANIQDIYPLAPLQEGILFHHLLGGEGDAYLLYDLLAFDSGERLNGFLASLQQAVDRHDILRTAVLWQDLPEPVQVVWRKAPVQVETVALDPADGPLAQQLEARYHPRRHRIDVRQAPLLRGFVAVEAATGRHYLQLLFHHLAIDHTALETMLQEISLLQQGRQAELGPTTPFRQFVAQARLGVGAAEHEAYFRAQLGEVDEPTLPFGLQGYLGDGGGIEEARLNLSTELAGQLRQQARRLGVSVACLAHLAWGQVLARASGRTQVVFGTVLFGRLQGGAGADRALGLFINTLPLRLEIGTATAREAVKQTQQALTSLLRHEHASLALAQRCSGVAAPQPLFSALLNYRHSVEDDVAALDWEGIETLASEERTNYPLTLSVDDLGAGLALTAQTLASVGAARVCAMMETALASLAAALASDSGEAVRSLDVLPAAERRQLLETFNDTAADYPRGELIHRLFEAQAAARPEAEALRHGEASLSYGELNRRANQLAHRLIGLGVVPEARVGICVERGLDMVVGLLGILKAGGAYVPLDPSYPAERLSYMLEDSAPAMVLTHSGLAAKAAGAAPRLLLDDADEQARLSALSGENPSVAGLGGDNAAYVIYTSGSTGRPKGVVSLHAGVCHVASQQADIAGFGAGSRVLQFASFSFDASVWEWVSALIHGACLYLYPREELMPGEPLLQTLNRDRISHALLPASALQMMEANAVVQRMSLLVGGEACPVGLAESWAAQHKLQNVYGPTETTIFVTAQPCATNMNGRLPIGKPIANTYARILDTHGQLAPLGVAGEIHIGGVGVARGYLNRPELTAERFIADPYSADPQARLYKTGDLGRWLPDGSIEYLGRNDFQVKIRGFRIELGEIEAKLAACAGVKEAVVLAREDAPGDKRLVAYLTAQPGATLEAAALRAALSQELAEYMVPSGFVVLEAFPLTPNGKLDRKALPAPDGSQLSSRAYAAPEGEAETTLAAIWRELLGVERVGRHDNFFELGGHSLLAVRLVASIAGRMPYAASLQDVYAFPSLAELARRLSAGGGNDAAIRVGGQGEEERLFILHELHGGIAYARDLAEHLGQGRSIYALPGIDEHGNLLAEPDMGVLARMHAARIRSLQAKGPYSLAGWSVGGTIAHAVAAELSAQGEEIAFLGLIDSMPDYSSLAARLEQRQQAEQNERVAMLFLWLELEHGYDEAGLASLRRLPNPDEMLSTALKEVGRPAAGTLTEEWSHLTTRWMTLKAALSYQPKRLAAPTVLFVATDSLAANLDQGWRQSCPDLTVETIKGDHYSILQMPAIRALGEAFRKRLAEEA</sequence>
<proteinExistence type="inferred from homology"/>
<dbReference type="InterPro" id="IPR025110">
    <property type="entry name" value="AMP-bd_C"/>
</dbReference>
<dbReference type="CDD" id="cd12117">
    <property type="entry name" value="A_NRPS_Srf_like"/>
    <property type="match status" value="1"/>
</dbReference>
<dbReference type="PANTHER" id="PTHR45527">
    <property type="entry name" value="NONRIBOSOMAL PEPTIDE SYNTHETASE"/>
    <property type="match status" value="1"/>
</dbReference>
<dbReference type="Gene3D" id="1.10.10.1830">
    <property type="entry name" value="Non-ribosomal peptide synthase, adenylation domain"/>
    <property type="match status" value="1"/>
</dbReference>
<dbReference type="InterPro" id="IPR020845">
    <property type="entry name" value="AMP-binding_CS"/>
</dbReference>
<dbReference type="InterPro" id="IPR020802">
    <property type="entry name" value="TesA-like"/>
</dbReference>
<evidence type="ECO:0000313" key="6">
    <source>
        <dbReference type="EMBL" id="AAQ60470.1"/>
    </source>
</evidence>
<dbReference type="InterPro" id="IPR009081">
    <property type="entry name" value="PP-bd_ACP"/>
</dbReference>
<dbReference type="Gene3D" id="3.30.559.10">
    <property type="entry name" value="Chloramphenicol acetyltransferase-like domain"/>
    <property type="match status" value="3"/>
</dbReference>
<dbReference type="Pfam" id="PF00668">
    <property type="entry name" value="Condensation"/>
    <property type="match status" value="3"/>
</dbReference>
<dbReference type="GO" id="GO:0003824">
    <property type="term" value="F:catalytic activity"/>
    <property type="evidence" value="ECO:0007669"/>
    <property type="project" value="InterPro"/>
</dbReference>
<dbReference type="ESTHER" id="chrvo-q7nua1">
    <property type="family name" value="Thioesterase"/>
</dbReference>
<evidence type="ECO:0000256" key="4">
    <source>
        <dbReference type="ARBA" id="ARBA00022553"/>
    </source>
</evidence>
<dbReference type="InterPro" id="IPR029058">
    <property type="entry name" value="AB_hydrolase_fold"/>
</dbReference>
<dbReference type="Proteomes" id="UP000001424">
    <property type="component" value="Chromosome"/>
</dbReference>
<dbReference type="FunFam" id="3.30.300.30:FF:000010">
    <property type="entry name" value="Enterobactin synthetase component F"/>
    <property type="match status" value="3"/>
</dbReference>
<dbReference type="SMART" id="SM00823">
    <property type="entry name" value="PKS_PP"/>
    <property type="match status" value="3"/>
</dbReference>
<reference evidence="6 7" key="1">
    <citation type="journal article" date="2003" name="Proc. Natl. Acad. Sci. U.S.A.">
        <title>The complete genome sequence of Chromobacterium violaceum reveals remarkable and exploitable bacterial adaptability.</title>
        <authorList>
            <person name="Vasconcelos A.T.R."/>
            <person name="de Almeida D.F."/>
            <person name="Almeida F.C."/>
            <person name="de Almeida L.G.P."/>
            <person name="de Almeida R."/>
            <person name="Goncalves J.A.A."/>
            <person name="Andrade E.M."/>
            <person name="Antonio R.V."/>
            <person name="Araripe J."/>
            <person name="de Araujo M.F.F."/>
            <person name="Filho S.A."/>
            <person name="Azevedo V."/>
            <person name="Batista A.J."/>
            <person name="Bataus L.A.M."/>
            <person name="Batista J.S."/>
            <person name="Belo A."/>
            <person name="vander Berg C."/>
            <person name="Blamey J."/>
            <person name="Bogo M."/>
            <person name="Bonato S."/>
            <person name="Bordignon J."/>
            <person name="Brito C.A."/>
            <person name="Brocchi M."/>
            <person name="Burity H.A."/>
            <person name="Camargo A.A."/>
            <person name="Cardoso D.D.P."/>
            <person name="Carneiro N.P."/>
            <person name="Carraro D.M."/>
            <person name="Carvalho C.M.B."/>
            <person name="Cascardo J.C.M."/>
            <person name="Cavada B.S."/>
            <person name="Chueire L.M.O."/>
            <person name="Pasa T.B.C."/>
            <person name="Duran N."/>
            <person name="Fagundes N."/>
            <person name="Falcao C.L."/>
            <person name="Fantinatti F."/>
            <person name="Farias I.P."/>
            <person name="Felipe M.S.S."/>
            <person name="Ferrari L.P."/>
            <person name="Ferro J.A."/>
            <person name="Ferro M.I.T."/>
            <person name="Franco G.R."/>
            <person name="Freitas N.S.A."/>
            <person name="Furlan L.R."/>
            <person name="Gazzinelli R.T."/>
            <person name="Gomes E.A."/>
            <person name="Goncalves P.R."/>
            <person name="Grangeiro T.B."/>
            <person name="Grattapaglia D."/>
            <person name="Grisard E.C."/>
            <person name="Guimaraes C.T."/>
            <person name="Hanna E.S."/>
            <person name="Hungria M."/>
            <person name="Jardim S.N."/>
            <person name="Laurino J."/>
            <person name="Leoi L.C.T."/>
            <person name="Fassarella L."/>
            <person name="Lima A."/>
            <person name="Loureiro M.F."/>
            <person name="Lyra M.C.P."/>
            <person name="Macedo M."/>
            <person name="Madeira H.M.F."/>
            <person name="Manfio G.P."/>
            <person name="Maranhao A.Q."/>
            <person name="Martins W.S."/>
            <person name="di Mauro S.M.Z."/>
            <person name="de Medeiros S.R.B."/>
            <person name="Meissner R.D.V."/>
            <person name="Menck C.F.M."/>
            <person name="Moreira M.A.M."/>
            <person name="Nascimento F.F."/>
            <person name="Nicolas M.F."/>
            <person name="Oliveira J.G."/>
            <person name="Oliveira S.C."/>
            <person name="Paixao R.F.C."/>
            <person name="Parente J.A."/>
            <person name="Pedrosa F.O."/>
            <person name="Pena S.J.D."/>
            <person name="Perreira J.O."/>
            <person name="Perreira M."/>
            <person name="Pinto L.S.R.C."/>
            <person name="Pinto L.S."/>
            <person name="Porto J.I.R."/>
            <person name="Potrich D.P."/>
            <person name="Neto C.E.R."/>
            <person name="Reis A.M.M."/>
            <person name="Rigo L.U."/>
            <person name="Rondinelli E."/>
            <person name="dos Santos E.B.P."/>
            <person name="Santos F.R."/>
            <person name="Schneider M.P.C."/>
            <person name="Seuanez H.N."/>
            <person name="Silva A.M.R."/>
            <person name="da Silva A.L.C."/>
            <person name="Silva D.W."/>
            <person name="Silva R."/>
            <person name="Simoes I.C."/>
            <person name="Simon D."/>
            <person name="Soares C.M.A."/>
            <person name="Soares R.B.A."/>
            <person name="Souza E.M."/>
            <person name="Souza K.R.L."/>
            <person name="Souza R.C."/>
            <person name="Steffens M.B.R."/>
            <person name="Steindel M."/>
            <person name="Teixeira S.R."/>
            <person name="Urmenyi T."/>
            <person name="Vettore A."/>
            <person name="Wassem R."/>
            <person name="Zaha A."/>
            <person name="Simpson A.J.G."/>
        </authorList>
    </citation>
    <scope>NUCLEOTIDE SEQUENCE [LARGE SCALE GENOMIC DNA]</scope>
    <source>
        <strain evidence="7">ATCC 12472 / DSM 30191 / JCM 1249 / NBRC 12614 / NCIMB 9131 / NCTC 9757</strain>
    </source>
</reference>
<dbReference type="Gene3D" id="3.40.50.1820">
    <property type="entry name" value="alpha/beta hydrolase"/>
    <property type="match status" value="1"/>
</dbReference>
<dbReference type="InterPro" id="IPR044894">
    <property type="entry name" value="TubC_N_sf"/>
</dbReference>
<dbReference type="SMART" id="SM00824">
    <property type="entry name" value="PKS_TE"/>
    <property type="match status" value="1"/>
</dbReference>
<dbReference type="NCBIfam" id="NF003417">
    <property type="entry name" value="PRK04813.1"/>
    <property type="match status" value="3"/>
</dbReference>
<feature type="domain" description="Carrier" evidence="5">
    <location>
        <begin position="1070"/>
        <end position="1144"/>
    </location>
</feature>
<dbReference type="InterPro" id="IPR023213">
    <property type="entry name" value="CAT-like_dom_sf"/>
</dbReference>
<dbReference type="GO" id="GO:0031177">
    <property type="term" value="F:phosphopantetheine binding"/>
    <property type="evidence" value="ECO:0007669"/>
    <property type="project" value="InterPro"/>
</dbReference>
<evidence type="ECO:0000256" key="1">
    <source>
        <dbReference type="ARBA" id="ARBA00001957"/>
    </source>
</evidence>
<dbReference type="KEGG" id="cvi:CV_2802"/>
<feature type="domain" description="Carrier" evidence="5">
    <location>
        <begin position="3209"/>
        <end position="3284"/>
    </location>
</feature>
<dbReference type="HOGENOM" id="CLU_224206_0_0_4"/>
<evidence type="ECO:0000259" key="5">
    <source>
        <dbReference type="PROSITE" id="PS50075"/>
    </source>
</evidence>
<dbReference type="InterPro" id="IPR045851">
    <property type="entry name" value="AMP-bd_C_sf"/>
</dbReference>
<dbReference type="PROSITE" id="PS00012">
    <property type="entry name" value="PHOSPHOPANTETHEINE"/>
    <property type="match status" value="3"/>
</dbReference>
<accession>Q7NUA1</accession>
<dbReference type="FunFam" id="2.30.38.10:FF:000001">
    <property type="entry name" value="Non-ribosomal peptide synthetase PvdI"/>
    <property type="match status" value="3"/>
</dbReference>
<dbReference type="Gene3D" id="3.40.50.980">
    <property type="match status" value="4"/>
</dbReference>
<protein>
    <submittedName>
        <fullName evidence="6">Probable peptide synthetase protein</fullName>
    </submittedName>
</protein>
<dbReference type="PANTHER" id="PTHR45527:SF1">
    <property type="entry name" value="FATTY ACID SYNTHASE"/>
    <property type="match status" value="1"/>
</dbReference>
<dbReference type="OrthoDB" id="6297021at2"/>
<dbReference type="PROSITE" id="PS00455">
    <property type="entry name" value="AMP_BINDING"/>
    <property type="match status" value="3"/>
</dbReference>
<dbReference type="CDD" id="cd05930">
    <property type="entry name" value="A_NRPS"/>
    <property type="match status" value="1"/>
</dbReference>
<dbReference type="InterPro" id="IPR000873">
    <property type="entry name" value="AMP-dep_synth/lig_dom"/>
</dbReference>
<dbReference type="InterPro" id="IPR006162">
    <property type="entry name" value="Ppantetheine_attach_site"/>
</dbReference>
<dbReference type="FunFam" id="1.10.1200.10:FF:000005">
    <property type="entry name" value="Nonribosomal peptide synthetase 1"/>
    <property type="match status" value="2"/>
</dbReference>
<dbReference type="GO" id="GO:0044550">
    <property type="term" value="P:secondary metabolite biosynthetic process"/>
    <property type="evidence" value="ECO:0007669"/>
    <property type="project" value="UniProtKB-ARBA"/>
</dbReference>
<dbReference type="EMBL" id="AE016825">
    <property type="protein sequence ID" value="AAQ60470.1"/>
    <property type="molecule type" value="Genomic_DNA"/>
</dbReference>
<dbReference type="SUPFAM" id="SSF53474">
    <property type="entry name" value="alpha/beta-Hydrolases"/>
    <property type="match status" value="1"/>
</dbReference>
<dbReference type="Gene3D" id="2.30.38.10">
    <property type="entry name" value="Luciferase, Domain 3"/>
    <property type="match status" value="2"/>
</dbReference>
<dbReference type="InterPro" id="IPR001031">
    <property type="entry name" value="Thioesterase"/>
</dbReference>
<keyword evidence="7" id="KW-1185">Reference proteome</keyword>
<keyword evidence="3" id="KW-0596">Phosphopantetheine</keyword>
<dbReference type="Gene3D" id="3.40.50.12780">
    <property type="entry name" value="N-terminal domain of ligase-like"/>
    <property type="match status" value="1"/>
</dbReference>
<dbReference type="Pfam" id="PF00501">
    <property type="entry name" value="AMP-binding"/>
    <property type="match status" value="3"/>
</dbReference>
<dbReference type="Pfam" id="PF13193">
    <property type="entry name" value="AMP-binding_C"/>
    <property type="match status" value="3"/>
</dbReference>
<name>Q7NUA1_CHRVO</name>
<dbReference type="GO" id="GO:0005737">
    <property type="term" value="C:cytoplasm"/>
    <property type="evidence" value="ECO:0007669"/>
    <property type="project" value="TreeGrafter"/>
</dbReference>